<dbReference type="Pfam" id="PF16197">
    <property type="entry name" value="KAsynt_C_assoc"/>
    <property type="match status" value="1"/>
</dbReference>
<evidence type="ECO:0000259" key="12">
    <source>
        <dbReference type="PROSITE" id="PS52004"/>
    </source>
</evidence>
<dbReference type="InterPro" id="IPR013120">
    <property type="entry name" value="FAR_NAD-bd"/>
</dbReference>
<dbReference type="Pfam" id="PF00501">
    <property type="entry name" value="AMP-binding"/>
    <property type="match status" value="1"/>
</dbReference>
<dbReference type="InterPro" id="IPR020806">
    <property type="entry name" value="PKS_PP-bd"/>
</dbReference>
<protein>
    <submittedName>
        <fullName evidence="14">Polyketide synthetase</fullName>
    </submittedName>
</protein>
<feature type="domain" description="Carrier" evidence="11">
    <location>
        <begin position="3536"/>
        <end position="3616"/>
    </location>
</feature>
<dbReference type="InterPro" id="IPR049552">
    <property type="entry name" value="PKS_DH_N"/>
</dbReference>
<evidence type="ECO:0000313" key="15">
    <source>
        <dbReference type="Proteomes" id="UP000070700"/>
    </source>
</evidence>
<name>A0A194XJM7_MOLSC</name>
<dbReference type="Gene3D" id="3.40.50.150">
    <property type="entry name" value="Vaccinia Virus protein VP39"/>
    <property type="match status" value="1"/>
</dbReference>
<dbReference type="Gene3D" id="3.40.366.10">
    <property type="entry name" value="Malonyl-Coenzyme A Acyl Carrier Protein, domain 2"/>
    <property type="match status" value="1"/>
</dbReference>
<dbReference type="InterPro" id="IPR050091">
    <property type="entry name" value="PKS_NRPS_Biosynth_Enz"/>
</dbReference>
<dbReference type="InterPro" id="IPR010071">
    <property type="entry name" value="AA_adenyl_dom"/>
</dbReference>
<evidence type="ECO:0000256" key="4">
    <source>
        <dbReference type="ARBA" id="ARBA00022603"/>
    </source>
</evidence>
<feature type="active site" description="Proton donor; for dehydratase activity" evidence="9">
    <location>
        <position position="1150"/>
    </location>
</feature>
<dbReference type="PROSITE" id="PS50075">
    <property type="entry name" value="CARRIER"/>
    <property type="match status" value="2"/>
</dbReference>
<feature type="domain" description="Carrier" evidence="11">
    <location>
        <begin position="2402"/>
        <end position="2483"/>
    </location>
</feature>
<dbReference type="PROSITE" id="PS00012">
    <property type="entry name" value="PHOSPHOPANTETHEINE"/>
    <property type="match status" value="2"/>
</dbReference>
<dbReference type="Gene3D" id="3.30.559.30">
    <property type="entry name" value="Nonribosomal peptide synthetase, condensation domain"/>
    <property type="match status" value="1"/>
</dbReference>
<evidence type="ECO:0000256" key="1">
    <source>
        <dbReference type="ARBA" id="ARBA00022450"/>
    </source>
</evidence>
<dbReference type="SMART" id="SM00822">
    <property type="entry name" value="PKS_KR"/>
    <property type="match status" value="1"/>
</dbReference>
<reference evidence="14 15" key="1">
    <citation type="submission" date="2015-10" db="EMBL/GenBank/DDBJ databases">
        <title>Full genome of DAOMC 229536 Phialocephala scopiformis, a fungal endophyte of spruce producing the potent anti-insectan compound rugulosin.</title>
        <authorList>
            <consortium name="DOE Joint Genome Institute"/>
            <person name="Walker A.K."/>
            <person name="Frasz S.L."/>
            <person name="Seifert K.A."/>
            <person name="Miller J.D."/>
            <person name="Mondo S.J."/>
            <person name="Labutti K."/>
            <person name="Lipzen A."/>
            <person name="Dockter R."/>
            <person name="Kennedy M."/>
            <person name="Grigoriev I.V."/>
            <person name="Spatafora J.W."/>
        </authorList>
    </citation>
    <scope>NUCLEOTIDE SEQUENCE [LARGE SCALE GENOMIC DNA]</scope>
    <source>
        <strain evidence="14 15">CBS 120377</strain>
    </source>
</reference>
<dbReference type="GO" id="GO:0005737">
    <property type="term" value="C:cytoplasm"/>
    <property type="evidence" value="ECO:0007669"/>
    <property type="project" value="TreeGrafter"/>
</dbReference>
<dbReference type="SMART" id="SM00827">
    <property type="entry name" value="PKS_AT"/>
    <property type="match status" value="1"/>
</dbReference>
<dbReference type="GO" id="GO:0004315">
    <property type="term" value="F:3-oxoacyl-[acyl-carrier-protein] synthase activity"/>
    <property type="evidence" value="ECO:0007669"/>
    <property type="project" value="InterPro"/>
</dbReference>
<dbReference type="GO" id="GO:0006633">
    <property type="term" value="P:fatty acid biosynthetic process"/>
    <property type="evidence" value="ECO:0007669"/>
    <property type="project" value="InterPro"/>
</dbReference>
<feature type="region of interest" description="Disordered" evidence="10">
    <location>
        <begin position="2491"/>
        <end position="2556"/>
    </location>
</feature>
<dbReference type="InterPro" id="IPR014031">
    <property type="entry name" value="Ketoacyl_synth_C"/>
</dbReference>
<dbReference type="CDD" id="cd19532">
    <property type="entry name" value="C_PKS-NRPS"/>
    <property type="match status" value="1"/>
</dbReference>
<organism evidence="14 15">
    <name type="scientific">Mollisia scopiformis</name>
    <name type="common">Conifer needle endophyte fungus</name>
    <name type="synonym">Phialocephala scopiformis</name>
    <dbReference type="NCBI Taxonomy" id="149040"/>
    <lineage>
        <taxon>Eukaryota</taxon>
        <taxon>Fungi</taxon>
        <taxon>Dikarya</taxon>
        <taxon>Ascomycota</taxon>
        <taxon>Pezizomycotina</taxon>
        <taxon>Leotiomycetes</taxon>
        <taxon>Helotiales</taxon>
        <taxon>Mollisiaceae</taxon>
        <taxon>Mollisia</taxon>
    </lineage>
</organism>
<evidence type="ECO:0000256" key="3">
    <source>
        <dbReference type="ARBA" id="ARBA00022598"/>
    </source>
</evidence>
<keyword evidence="1" id="KW-0596">Phosphopantetheine</keyword>
<dbReference type="PROSITE" id="PS52004">
    <property type="entry name" value="KS3_2"/>
    <property type="match status" value="1"/>
</dbReference>
<dbReference type="InterPro" id="IPR020845">
    <property type="entry name" value="AMP-binding_CS"/>
</dbReference>
<dbReference type="Pfam" id="PF08242">
    <property type="entry name" value="Methyltransf_12"/>
    <property type="match status" value="1"/>
</dbReference>
<dbReference type="InterPro" id="IPR001242">
    <property type="entry name" value="Condensation_dom"/>
</dbReference>
<dbReference type="SMART" id="SM00825">
    <property type="entry name" value="PKS_KS"/>
    <property type="match status" value="1"/>
</dbReference>
<dbReference type="KEGG" id="psco:LY89DRAFT_640007"/>
<dbReference type="InterPro" id="IPR029063">
    <property type="entry name" value="SAM-dependent_MTases_sf"/>
</dbReference>
<dbReference type="InterPro" id="IPR013968">
    <property type="entry name" value="PKS_KR"/>
</dbReference>
<proteinExistence type="inferred from homology"/>
<sequence>MSAQDIHGSGGEPIAVVGSGFRFPGSASSSSKLWELLLKPRDLLTKIPESRFNPETFYHPNPSHHGTTDVRESYFLEEDHRHFDAGFFNIKPVEVHAIDPQQRLLMESVYESLEAAGISIESLAGSQTGVYVGLMCADYVDHINSDMNSLPTYTPTGNARSIMSNRISYFFDWHGPSMTIDTACSSSLVAVHQAVQLLRSGDSDVAVAAGANLILGPLQYVGASKLHMLSADSRSRMWDVNATGYARGEGVASVVLKRLSSAIADGDNIECIIRESGINQDGRTKGITMPSSVAQADLIEKTYAKAGLDPRDPRQRCQYFEAHGTGTAAGDPKEAEAISKAFFHPGERISEDSDPLYVGSIKTVIGHTEGTAGLAGLLKASLAVQHGIIPPNMLFNTLHPAIEPFYTNLEILASPKPWPKLEEGVPRRASCNSFGFGGTNAHVIIENFVPSPTTINEVAPIRQFTPFNFSAASEKSLTGILTDYAEYLRIRPQTSLQDLSYTFYARRSEHTVRTSISAKSAPDLCAKIDELLRSNGNVGVRSKALSNPTRILGVFTGQGAQWATMGRELILNSPYAKKTVQELDAMLQKLPEAERPAWSLMDELTCDASQSRLDKAVVAQPLCTVIQVILYDLLSSAGVRFQAVVGHSSGEIAAAYAAGHITREEAVKIAYYRGYFTNLTPSDRRGGMMAVGTSVDDANELCNLPMFHGRLSVAAINSSSSITISGDRDAIEQAKEILDDEKKFARILKVDMAYHSSHMIPCAKGYVEALKCSGIKPQPATNGCKWLSSTYENREMHADEDLAGQYWAENMVRPVLFSHAVESATSTGDAFDIAIEVGPHPTLKGPALQTLQEFQKEAISYTGLLSRGKDDVESFSNALGYLWSQFSSSIVDFGRFDFLATGHKNRNFINNLPTYHWDHEKLFWHGSRTSKAFLNQKNIPNPLLGSRTTDLMEQEIRWRNILRLSELPWVRGHQLQGQVIYPATAYISTAVEAAKFLAPNENIAVIEVKDFSLGKPLVFRDDDGGIETVFTLSEITKDGGNSYSASFTYHACSNTDTEQLSTHATGKVIVTTGETSSRWLPSRKPDLPNLTDIPVERFFSSLEPLGYNYSGHFKALSSIKRTLNFSSSNIRVPPQDDEPDQMLLHPALLDSALQGIFLAYCWPGDGSFEQLHVPTGIKTFRVNVGLCKQDIVLETNVASCAQLTANPLTTKQLHGDVDIYASDGTGLVQFEGIKVVAFAEPTADTDTPMFTEHVWGVASPNAELAMGGKRATAEDYEFAYAMERVAINYMKQIVTLFPEADRRTMDLEWHFHCMFNWFTDVLATIQVGTRQSAQKKWLEDSADDVASEKAKFANRVDMQLACAVGDNLPAVLRGQTTILEHLTKDGLLDRFYEIGMGLKEFSTFLGKTVKQLVHRHPRMKILEIGAGTGGATKMIMGEIGQSFSAYTFTDISTGFFETAQEVFSSVGDKMIFKPLNVEKDITEQGYEEHSYDLVVASLVLHATADLQRTLMNTRRLLKPGGYLIIQEVSNNDVTRQGFMMCALPGWWVGQDDGRKLSPCVSTPEWHRLLLQSGFSGVDSSTTDEDATPFPLAVIVSQAVDDRIALLREPLSLGSIQGADEWDLVLIGGQTLSSAQLIDHIVGLIKPSNIRHTVFKTLGDVDSSKISTKSAILCLTDLDEPVFKRLSEKTLQGMQRLFETQRIILWITQGCRGEDPYMNMAVGLGRSLVLENPDLVLQFLDLESGVKPNPRQLLEALLRLRQSDSWEKDGQFENVLWTNEHELAYENGELMLSRVYHSTALNDRYNASKRTVVETVDPHTVPVNLSVGASRRNLVVDDFLAAEMLDPQALVADAKVLIKVSHSLLMPVFTTPLSPSYLVLGTSEATGKPVVAISRNNGSYALVSKEEVLEIELPTGKESEFLTQLDIKLQAENMLSVCQRDSILLLHEPSLEIASSIVESASDGNITVFFTTSSPTPTDKSWIRIDAYSSKRLIQSSLPARVSVFIDCSTSDQNGQNGPLIASSLPGLCLRTTITGIQALQHARNFSIAALSQKFNGAVQRALRDTLKPNQLVSLPSIGLEQLTGRSEAIPAIVDWSAITTGVPVQVSTVDSQVNFKGDRTYVLFGLTSDLAQSICDWMVSHGARNMVLTSRTPKIDAQWIELLAKVGVRVEIFANDITDKEALATLVNQIRQNFPPIAGIAHGAMVLDDISFFEMPFEKMHKVLQPKVKGAVHLDELFQDSSLDFFVLFSSSTAIAGNRGQSAYTTANMFMASLASQRRRKGLAGSIFHIGPVIGVGYINRGFQESIFAALRKSGFMLIAERQFHLCFGEAVLASHPLSGRTPEVVTALETFKLGGKIAPAWTKFPRFQHCLQSDQGGDKKAEKKSAAVSTKVRLLEATTAEDILEIVQDAFFLKLQVALQIPPETEKSQVLSSATDDLGIDSLVAVEIRSWFLKEIETDIPVFKVLSGGSVTQLVEYAIENMPFGLTPNRGESSEVSAPVAPDAPVVAKPTPEPVSSAPSSPKNSAETSQIGDDQDKEDSSATSLNDGSQTSFEKILPISPGQSRFWFLKHLMEDQTTANNTISVSIKGTIRIDSLASAVRKISARHEALRTAFFIDESQKPVQAISETSRLYLEKIVITDESQVAQEFERLRNHVYDIEHGECMRLIHLSASPRESFLLVGSHHIIMDGISLEVFLDDLQKAYSRQNLSEPVYQYSDYSEKLRQEIAHGAMQEEIKYWKSEFANPPAPLLLLPFTATKNRTTLTAYQHTSVSRSIDSKLAKQIQDTCHKSKANVFHFYLGVFEVLLFKLFGNSDVCIGMADANRWNDQVAKSIGMYLNLLPLRFHLDDKQSFEGVLKDTRRKAYLAMSNSRLPFDILLDNLDCERSTAYSPLFQAFINYRQGVSERRTFDNATGTTKDISLPRAGYDLSLDIIENPGADTRIIFMLQKQLYSENDTERVLDMYLKLLGDFSGSYNRILQEVSLFSKQDISNAIRLGQGPVMHSKWPETLAHRIDQMIAEHPDKISLQETSGKSWTYQQLDAKVNQISSALLHANITPRSVVAVYQEASPHFVFSLLAILRIGATYVPLDSTIPQARLCVILAECKPSALLANGSTLDQISSLGLLPSVIVFNVSNLPNEKIATRAVTISPSDPAAILFTSGSTGVPKGVVLSHGSLRNHLEALTERHGFGIETVLQQSSVGFDMSLNQIFIALSHGGTLVIVPEAVRKDPVAVAKILLEQKITYTSATPSEYLSWFRHGYTDLFQSKWWRYATAGGEQFSTELLHVFRSLNGHFEHQLHAFNAYGPTEGSMSSNELEVSLDNSDSQHIPAGRALPNYAIYIMDESSNPLPIGFPGEIFIAGAGVAKQYLNNSDETREKFLKDPQPTSFATKRGWDRMYRTGDKGRLLSDGTLEVLGRIEGDTQVKLRGLRIEMRDIEQSILETAKGEVTEVIVTPRGDPKFLVAHAVLSPSASMGNEGEFLRLLSSSLPLPQYMRPAAIIAIDSMPLNSSGKIDRQALQKLPIPTSSERTHPERELTVTESKLVQVWEEVLPQQMADIHTIDEASDFFHVGGNSMLLIELRERVKQKFQVGLPLIRLFEHSTLGAMATTIQDLSVGKATEINWEIETEVPHDFSRLNLRPISVRSNRSPRTIVLTGSTGFLGNYILRLLVEAPGVERIHCIAIRNSDKLAEFADSEKVVVHYGDLSLPRCGLSDVEAASIFDAADAIIHNGADVSFLKTYSSLRVPNLGSTKELVKLALPRQVPFHFISTGTVGKLSKTEFLAPESLAKFVPGPSFADGYAASKWSSEVFLEKVHKQLGLPTFIHRPSSITRNQAGETDIVSNVLKFSSIIKALPESNQWTGYVDLISLENAATGIVDSVLQEDPVNGARNNVEYLHHAGEKVIPAKSIKEFLSADQRSRWESLSMQDWVDKAVQKGMNPLVGEFLRSADKGQGLQIGQKLLLK</sequence>
<dbReference type="GO" id="GO:0004312">
    <property type="term" value="F:fatty acid synthase activity"/>
    <property type="evidence" value="ECO:0007669"/>
    <property type="project" value="TreeGrafter"/>
</dbReference>
<comment type="similarity">
    <text evidence="8">In the C-terminal section; belongs to the NRP synthetase family.</text>
</comment>
<keyword evidence="4" id="KW-0489">Methyltransferase</keyword>
<evidence type="ECO:0000256" key="8">
    <source>
        <dbReference type="ARBA" id="ARBA00029443"/>
    </source>
</evidence>
<dbReference type="GO" id="GO:0009403">
    <property type="term" value="P:toxin biosynthetic process"/>
    <property type="evidence" value="ECO:0007669"/>
    <property type="project" value="UniProtKB-ARBA"/>
</dbReference>
<dbReference type="EMBL" id="KQ947409">
    <property type="protein sequence ID" value="KUJ20445.1"/>
    <property type="molecule type" value="Genomic_DNA"/>
</dbReference>
<dbReference type="SUPFAM" id="SSF52777">
    <property type="entry name" value="CoA-dependent acyltransferases"/>
    <property type="match status" value="2"/>
</dbReference>
<dbReference type="PROSITE" id="PS00606">
    <property type="entry name" value="KS3_1"/>
    <property type="match status" value="1"/>
</dbReference>
<dbReference type="Pfam" id="PF00698">
    <property type="entry name" value="Acyl_transf_1"/>
    <property type="match status" value="1"/>
</dbReference>
<dbReference type="SUPFAM" id="SSF53901">
    <property type="entry name" value="Thiolase-like"/>
    <property type="match status" value="1"/>
</dbReference>
<dbReference type="InterPro" id="IPR001227">
    <property type="entry name" value="Ac_transferase_dom_sf"/>
</dbReference>
<dbReference type="InterPro" id="IPR013217">
    <property type="entry name" value="Methyltransf_12"/>
</dbReference>
<dbReference type="Pfam" id="PF02801">
    <property type="entry name" value="Ketoacyl-synt_C"/>
    <property type="match status" value="1"/>
</dbReference>
<feature type="compositionally biased region" description="Polar residues" evidence="10">
    <location>
        <begin position="2542"/>
        <end position="2554"/>
    </location>
</feature>
<dbReference type="Proteomes" id="UP000070700">
    <property type="component" value="Unassembled WGS sequence"/>
</dbReference>
<evidence type="ECO:0000256" key="6">
    <source>
        <dbReference type="ARBA" id="ARBA00022737"/>
    </source>
</evidence>
<dbReference type="InterPro" id="IPR045851">
    <property type="entry name" value="AMP-bd_C_sf"/>
</dbReference>
<dbReference type="InterPro" id="IPR023213">
    <property type="entry name" value="CAT-like_dom_sf"/>
</dbReference>
<feature type="region of interest" description="C-terminal hotdog fold" evidence="9">
    <location>
        <begin position="1090"/>
        <end position="1244"/>
    </location>
</feature>
<feature type="domain" description="Ketosynthase family 3 (KS3)" evidence="12">
    <location>
        <begin position="11"/>
        <end position="447"/>
    </location>
</feature>
<evidence type="ECO:0000256" key="7">
    <source>
        <dbReference type="ARBA" id="ARBA00023268"/>
    </source>
</evidence>
<evidence type="ECO:0000313" key="14">
    <source>
        <dbReference type="EMBL" id="KUJ20445.1"/>
    </source>
</evidence>
<dbReference type="InterPro" id="IPR006162">
    <property type="entry name" value="Ppantetheine_attach_site"/>
</dbReference>
<feature type="active site" description="Proton acceptor; for dehydratase activity" evidence="9">
    <location>
        <position position="973"/>
    </location>
</feature>
<dbReference type="InterPro" id="IPR014030">
    <property type="entry name" value="Ketoacyl_synth_N"/>
</dbReference>
<dbReference type="InterPro" id="IPR016036">
    <property type="entry name" value="Malonyl_transacylase_ACP-bd"/>
</dbReference>
<dbReference type="InterPro" id="IPR016039">
    <property type="entry name" value="Thiolase-like"/>
</dbReference>
<dbReference type="STRING" id="149040.A0A194XJM7"/>
<keyword evidence="6" id="KW-0677">Repeat</keyword>
<dbReference type="PROSITE" id="PS00455">
    <property type="entry name" value="AMP_BINDING"/>
    <property type="match status" value="1"/>
</dbReference>
<dbReference type="PROSITE" id="PS52019">
    <property type="entry name" value="PKS_MFAS_DH"/>
    <property type="match status" value="1"/>
</dbReference>
<evidence type="ECO:0000256" key="10">
    <source>
        <dbReference type="SAM" id="MobiDB-lite"/>
    </source>
</evidence>
<dbReference type="Pfam" id="PF08659">
    <property type="entry name" value="KR"/>
    <property type="match status" value="1"/>
</dbReference>
<dbReference type="GO" id="GO:0005886">
    <property type="term" value="C:plasma membrane"/>
    <property type="evidence" value="ECO:0007669"/>
    <property type="project" value="TreeGrafter"/>
</dbReference>
<dbReference type="PANTHER" id="PTHR43775">
    <property type="entry name" value="FATTY ACID SYNTHASE"/>
    <property type="match status" value="1"/>
</dbReference>
<dbReference type="Pfam" id="PF00668">
    <property type="entry name" value="Condensation"/>
    <property type="match status" value="1"/>
</dbReference>
<dbReference type="SUPFAM" id="SSF51735">
    <property type="entry name" value="NAD(P)-binding Rossmann-fold domains"/>
    <property type="match status" value="2"/>
</dbReference>
<dbReference type="InterPro" id="IPR000873">
    <property type="entry name" value="AMP-dep_synth/lig_dom"/>
</dbReference>
<dbReference type="Gene3D" id="3.10.129.110">
    <property type="entry name" value="Polyketide synthase dehydratase"/>
    <property type="match status" value="1"/>
</dbReference>
<dbReference type="SUPFAM" id="SSF55048">
    <property type="entry name" value="Probable ACP-binding domain of malonyl-CoA ACP transacylase"/>
    <property type="match status" value="1"/>
</dbReference>
<dbReference type="Gene3D" id="3.40.50.720">
    <property type="entry name" value="NAD(P)-binding Rossmann-like Domain"/>
    <property type="match status" value="2"/>
</dbReference>
<evidence type="ECO:0000259" key="11">
    <source>
        <dbReference type="PROSITE" id="PS50075"/>
    </source>
</evidence>
<dbReference type="SUPFAM" id="SSF53335">
    <property type="entry name" value="S-adenosyl-L-methionine-dependent methyltransferases"/>
    <property type="match status" value="1"/>
</dbReference>
<dbReference type="SMART" id="SM00823">
    <property type="entry name" value="PKS_PP"/>
    <property type="match status" value="2"/>
</dbReference>
<dbReference type="PANTHER" id="PTHR43775:SF20">
    <property type="entry name" value="HYBRID PKS-NRPS SYNTHETASE APDA"/>
    <property type="match status" value="1"/>
</dbReference>
<gene>
    <name evidence="14" type="ORF">LY89DRAFT_640007</name>
</gene>
<dbReference type="GO" id="GO:0031177">
    <property type="term" value="F:phosphopantetheine binding"/>
    <property type="evidence" value="ECO:0007669"/>
    <property type="project" value="InterPro"/>
</dbReference>
<dbReference type="RefSeq" id="XP_018074800.1">
    <property type="nucleotide sequence ID" value="XM_018211648.1"/>
</dbReference>
<dbReference type="InterPro" id="IPR032821">
    <property type="entry name" value="PKS_assoc"/>
</dbReference>
<accession>A0A194XJM7</accession>
<feature type="compositionally biased region" description="Low complexity" evidence="10">
    <location>
        <begin position="2497"/>
        <end position="2511"/>
    </location>
</feature>
<dbReference type="Gene3D" id="1.10.1200.10">
    <property type="entry name" value="ACP-like"/>
    <property type="match status" value="2"/>
</dbReference>
<dbReference type="InterPro" id="IPR057326">
    <property type="entry name" value="KR_dom"/>
</dbReference>
<dbReference type="Gene3D" id="3.30.300.30">
    <property type="match status" value="1"/>
</dbReference>
<dbReference type="SUPFAM" id="SSF56801">
    <property type="entry name" value="Acetyl-CoA synthetase-like"/>
    <property type="match status" value="1"/>
</dbReference>
<dbReference type="Pfam" id="PF14765">
    <property type="entry name" value="PS-DH"/>
    <property type="match status" value="1"/>
</dbReference>
<dbReference type="CDD" id="cd00833">
    <property type="entry name" value="PKS"/>
    <property type="match status" value="1"/>
</dbReference>
<dbReference type="InterPro" id="IPR014043">
    <property type="entry name" value="Acyl_transferase_dom"/>
</dbReference>
<dbReference type="GeneID" id="28821374"/>
<dbReference type="Gene3D" id="3.40.50.12780">
    <property type="entry name" value="N-terminal domain of ligase-like"/>
    <property type="match status" value="1"/>
</dbReference>
<feature type="region of interest" description="N-terminal hotdog fold" evidence="9">
    <location>
        <begin position="941"/>
        <end position="1075"/>
    </location>
</feature>
<dbReference type="InterPro" id="IPR036291">
    <property type="entry name" value="NAD(P)-bd_dom_sf"/>
</dbReference>
<evidence type="ECO:0000256" key="5">
    <source>
        <dbReference type="ARBA" id="ARBA00022679"/>
    </source>
</evidence>
<dbReference type="FunFam" id="3.40.47.10:FF:000019">
    <property type="entry name" value="Polyketide synthase type I"/>
    <property type="match status" value="1"/>
</dbReference>
<evidence type="ECO:0000259" key="13">
    <source>
        <dbReference type="PROSITE" id="PS52019"/>
    </source>
</evidence>
<dbReference type="SUPFAM" id="SSF52151">
    <property type="entry name" value="FabD/lysophospholipase-like"/>
    <property type="match status" value="1"/>
</dbReference>
<dbReference type="InterPro" id="IPR020841">
    <property type="entry name" value="PKS_Beta-ketoAc_synthase_dom"/>
</dbReference>
<feature type="domain" description="PKS/mFAS DH" evidence="13">
    <location>
        <begin position="941"/>
        <end position="1244"/>
    </location>
</feature>
<dbReference type="InterPro" id="IPR049900">
    <property type="entry name" value="PKS_mFAS_DH"/>
</dbReference>
<dbReference type="GO" id="GO:0016874">
    <property type="term" value="F:ligase activity"/>
    <property type="evidence" value="ECO:0007669"/>
    <property type="project" value="UniProtKB-KW"/>
</dbReference>
<keyword evidence="5" id="KW-0808">Transferase</keyword>
<keyword evidence="7" id="KW-0511">Multifunctional enzyme</keyword>
<dbReference type="InterPro" id="IPR018201">
    <property type="entry name" value="Ketoacyl_synth_AS"/>
</dbReference>
<dbReference type="InterPro" id="IPR020807">
    <property type="entry name" value="PKS_DH"/>
</dbReference>
<dbReference type="Pfam" id="PF07993">
    <property type="entry name" value="NAD_binding_4"/>
    <property type="match status" value="1"/>
</dbReference>
<dbReference type="InParanoid" id="A0A194XJM7"/>
<dbReference type="NCBIfam" id="TIGR01733">
    <property type="entry name" value="AA-adenyl-dom"/>
    <property type="match status" value="1"/>
</dbReference>
<dbReference type="SUPFAM" id="SSF47336">
    <property type="entry name" value="ACP-like"/>
    <property type="match status" value="2"/>
</dbReference>
<dbReference type="OrthoDB" id="329835at2759"/>
<dbReference type="InterPro" id="IPR049551">
    <property type="entry name" value="PKS_DH_C"/>
</dbReference>
<dbReference type="CDD" id="cd05930">
    <property type="entry name" value="A_NRPS"/>
    <property type="match status" value="1"/>
</dbReference>
<evidence type="ECO:0000256" key="2">
    <source>
        <dbReference type="ARBA" id="ARBA00022553"/>
    </source>
</evidence>
<keyword evidence="2" id="KW-0597">Phosphoprotein</keyword>
<dbReference type="InterPro" id="IPR009081">
    <property type="entry name" value="PP-bd_ACP"/>
</dbReference>
<evidence type="ECO:0000256" key="9">
    <source>
        <dbReference type="PROSITE-ProRule" id="PRU01363"/>
    </source>
</evidence>
<dbReference type="InterPro" id="IPR016035">
    <property type="entry name" value="Acyl_Trfase/lysoPLipase"/>
</dbReference>
<dbReference type="InterPro" id="IPR036736">
    <property type="entry name" value="ACP-like_sf"/>
</dbReference>
<dbReference type="Pfam" id="PF00109">
    <property type="entry name" value="ketoacyl-synt"/>
    <property type="match status" value="1"/>
</dbReference>
<dbReference type="Gene3D" id="3.40.47.10">
    <property type="match status" value="1"/>
</dbReference>
<keyword evidence="3" id="KW-0436">Ligase</keyword>
<feature type="compositionally biased region" description="Polar residues" evidence="10">
    <location>
        <begin position="2518"/>
        <end position="2533"/>
    </location>
</feature>
<dbReference type="CDD" id="cd02440">
    <property type="entry name" value="AdoMet_MTases"/>
    <property type="match status" value="1"/>
</dbReference>
<dbReference type="InterPro" id="IPR042099">
    <property type="entry name" value="ANL_N_sf"/>
</dbReference>
<dbReference type="Pfam" id="PF00550">
    <property type="entry name" value="PP-binding"/>
    <property type="match status" value="1"/>
</dbReference>
<dbReference type="Gene3D" id="3.30.559.10">
    <property type="entry name" value="Chloramphenicol acetyltransferase-like domain"/>
    <property type="match status" value="1"/>
</dbReference>
<dbReference type="SMART" id="SM00826">
    <property type="entry name" value="PKS_DH"/>
    <property type="match status" value="1"/>
</dbReference>
<keyword evidence="15" id="KW-1185">Reference proteome</keyword>
<dbReference type="InterPro" id="IPR042104">
    <property type="entry name" value="PKS_dehydratase_sf"/>
</dbReference>
<dbReference type="Pfam" id="PF21089">
    <property type="entry name" value="PKS_DH_N"/>
    <property type="match status" value="1"/>
</dbReference>